<dbReference type="EC" id="2.1.1.77" evidence="3 9"/>
<dbReference type="NCBIfam" id="NF001453">
    <property type="entry name" value="PRK00312.1"/>
    <property type="match status" value="1"/>
</dbReference>
<accession>A0A562TJW8</accession>
<comment type="similarity">
    <text evidence="2">Belongs to the methyltransferase superfamily. L-isoaspartyl/D-aspartyl protein methyltransferase family.</text>
</comment>
<protein>
    <recommendedName>
        <fullName evidence="4 9">Protein-L-isoaspartate O-methyltransferase</fullName>
        <ecNumber evidence="3 9">2.1.1.77</ecNumber>
    </recommendedName>
</protein>
<dbReference type="InterPro" id="IPR029063">
    <property type="entry name" value="SAM-dependent_MTases_sf"/>
</dbReference>
<evidence type="ECO:0000256" key="2">
    <source>
        <dbReference type="ARBA" id="ARBA00005369"/>
    </source>
</evidence>
<evidence type="ECO:0000256" key="9">
    <source>
        <dbReference type="NCBIfam" id="TIGR00080"/>
    </source>
</evidence>
<dbReference type="GO" id="GO:0004719">
    <property type="term" value="F:protein-L-isoaspartate (D-aspartate) O-methyltransferase activity"/>
    <property type="evidence" value="ECO:0007669"/>
    <property type="project" value="UniProtKB-UniRule"/>
</dbReference>
<dbReference type="EMBL" id="VLLF01000001">
    <property type="protein sequence ID" value="TWI93140.1"/>
    <property type="molecule type" value="Genomic_DNA"/>
</dbReference>
<dbReference type="Proteomes" id="UP000320593">
    <property type="component" value="Unassembled WGS sequence"/>
</dbReference>
<evidence type="ECO:0000256" key="5">
    <source>
        <dbReference type="ARBA" id="ARBA00022490"/>
    </source>
</evidence>
<name>A0A562TJW8_9HYPH</name>
<dbReference type="RefSeq" id="WP_145340633.1">
    <property type="nucleotide sequence ID" value="NZ_SMLY01000087.1"/>
</dbReference>
<dbReference type="SUPFAM" id="SSF53335">
    <property type="entry name" value="S-adenosyl-L-methionine-dependent methyltransferases"/>
    <property type="match status" value="1"/>
</dbReference>
<dbReference type="PANTHER" id="PTHR11579:SF0">
    <property type="entry name" value="PROTEIN-L-ISOASPARTATE(D-ASPARTATE) O-METHYLTRANSFERASE"/>
    <property type="match status" value="1"/>
</dbReference>
<dbReference type="GO" id="GO:0030091">
    <property type="term" value="P:protein repair"/>
    <property type="evidence" value="ECO:0007669"/>
    <property type="project" value="UniProtKB-UniRule"/>
</dbReference>
<evidence type="ECO:0000256" key="7">
    <source>
        <dbReference type="ARBA" id="ARBA00022679"/>
    </source>
</evidence>
<dbReference type="PANTHER" id="PTHR11579">
    <property type="entry name" value="PROTEIN-L-ISOASPARTATE O-METHYLTRANSFERASE"/>
    <property type="match status" value="1"/>
</dbReference>
<sequence>MSGSAISAGSTALFEEAARVAPDEAEARAALVLTLRGRGIGDRAVLSAIERVPRRLFLAARYHRLAYDDAQLPIECGQVVSAPSRVALIAQALQIKPDHAVLEIGTGSGYQAAVLGHLAGRVETIDRYRSLSALAAQRLAALKLNTVTVHHADGLAGLKSRAPFDRIILTGSVTEIPEVLYTQLAPAGMIIAPVGPPGSPQVLTRIRRTETADVADPLGQVRSVGLTRGVAEIL</sequence>
<evidence type="ECO:0000256" key="1">
    <source>
        <dbReference type="ARBA" id="ARBA00004496"/>
    </source>
</evidence>
<dbReference type="Pfam" id="PF01135">
    <property type="entry name" value="PCMT"/>
    <property type="match status" value="1"/>
</dbReference>
<dbReference type="GO" id="GO:0005737">
    <property type="term" value="C:cytoplasm"/>
    <property type="evidence" value="ECO:0007669"/>
    <property type="project" value="UniProtKB-SubCell"/>
</dbReference>
<proteinExistence type="inferred from homology"/>
<dbReference type="InterPro" id="IPR000682">
    <property type="entry name" value="PCMT"/>
</dbReference>
<dbReference type="OrthoDB" id="9810066at2"/>
<comment type="subcellular location">
    <subcellularLocation>
        <location evidence="1">Cytoplasm</location>
    </subcellularLocation>
</comment>
<dbReference type="GO" id="GO:0032259">
    <property type="term" value="P:methylation"/>
    <property type="evidence" value="ECO:0007669"/>
    <property type="project" value="UniProtKB-KW"/>
</dbReference>
<evidence type="ECO:0000313" key="10">
    <source>
        <dbReference type="EMBL" id="TWI93140.1"/>
    </source>
</evidence>
<comment type="caution">
    <text evidence="10">The sequence shown here is derived from an EMBL/GenBank/DDBJ whole genome shotgun (WGS) entry which is preliminary data.</text>
</comment>
<evidence type="ECO:0000256" key="6">
    <source>
        <dbReference type="ARBA" id="ARBA00022603"/>
    </source>
</evidence>
<keyword evidence="5" id="KW-0963">Cytoplasm</keyword>
<dbReference type="PROSITE" id="PS01279">
    <property type="entry name" value="PCMT"/>
    <property type="match status" value="1"/>
</dbReference>
<dbReference type="Gene3D" id="3.40.50.150">
    <property type="entry name" value="Vaccinia Virus protein VP39"/>
    <property type="match status" value="1"/>
</dbReference>
<evidence type="ECO:0000313" key="11">
    <source>
        <dbReference type="Proteomes" id="UP000320593"/>
    </source>
</evidence>
<gene>
    <name evidence="10" type="ORF">JM93_00695</name>
</gene>
<dbReference type="AlphaFoldDB" id="A0A562TJW8"/>
<evidence type="ECO:0000256" key="4">
    <source>
        <dbReference type="ARBA" id="ARBA00013346"/>
    </source>
</evidence>
<keyword evidence="6 10" id="KW-0489">Methyltransferase</keyword>
<dbReference type="NCBIfam" id="TIGR00080">
    <property type="entry name" value="pimt"/>
    <property type="match status" value="1"/>
</dbReference>
<keyword evidence="8" id="KW-0949">S-adenosyl-L-methionine</keyword>
<keyword evidence="7 10" id="KW-0808">Transferase</keyword>
<dbReference type="CDD" id="cd02440">
    <property type="entry name" value="AdoMet_MTases"/>
    <property type="match status" value="1"/>
</dbReference>
<reference evidence="10 11" key="1">
    <citation type="submission" date="2019-07" db="EMBL/GenBank/DDBJ databases">
        <title>Genomic Encyclopedia of Archaeal and Bacterial Type Strains, Phase II (KMG-II): from individual species to whole genera.</title>
        <authorList>
            <person name="Goeker M."/>
        </authorList>
    </citation>
    <scope>NUCLEOTIDE SEQUENCE [LARGE SCALE GENOMIC DNA]</scope>
    <source>
        <strain evidence="10 11">ATCC BAA-252</strain>
    </source>
</reference>
<evidence type="ECO:0000256" key="8">
    <source>
        <dbReference type="ARBA" id="ARBA00022691"/>
    </source>
</evidence>
<evidence type="ECO:0000256" key="3">
    <source>
        <dbReference type="ARBA" id="ARBA00011890"/>
    </source>
</evidence>
<organism evidence="10 11">
    <name type="scientific">Roseibium hamelinense</name>
    <dbReference type="NCBI Taxonomy" id="150831"/>
    <lineage>
        <taxon>Bacteria</taxon>
        <taxon>Pseudomonadati</taxon>
        <taxon>Pseudomonadota</taxon>
        <taxon>Alphaproteobacteria</taxon>
        <taxon>Hyphomicrobiales</taxon>
        <taxon>Stappiaceae</taxon>
        <taxon>Roseibium</taxon>
    </lineage>
</organism>
<keyword evidence="11" id="KW-1185">Reference proteome</keyword>